<dbReference type="RefSeq" id="WP_307247654.1">
    <property type="nucleotide sequence ID" value="NZ_JAUSQZ010000001.1"/>
</dbReference>
<sequence>MALPQQGPFGQVITAGIVCNALKAVLLEHLGQVVEVLAVRSGFAPATVLPPLGYGATVDPEDMGDRPLGVAVVPGIQGQPVKHSDGLYEMSWDAAAGVAVSARSADEAKALAEVYAAAVRACVLQHAGLNGLASSTRWVDERIEEINWNPGVSVWAATVQFVIAVDAAVDGYATASPSPVVERYQITVQNRDFEES</sequence>
<accession>A0ABT9PAK4</accession>
<evidence type="ECO:0000313" key="1">
    <source>
        <dbReference type="EMBL" id="MDP9829454.1"/>
    </source>
</evidence>
<dbReference type="EMBL" id="JAUSQZ010000001">
    <property type="protein sequence ID" value="MDP9829454.1"/>
    <property type="molecule type" value="Genomic_DNA"/>
</dbReference>
<gene>
    <name evidence="1" type="ORF">J2S57_005203</name>
</gene>
<evidence type="ECO:0000313" key="2">
    <source>
        <dbReference type="Proteomes" id="UP001235712"/>
    </source>
</evidence>
<name>A0ABT9PAK4_9ACTN</name>
<organism evidence="1 2">
    <name type="scientific">Kineosporia succinea</name>
    <dbReference type="NCBI Taxonomy" id="84632"/>
    <lineage>
        <taxon>Bacteria</taxon>
        <taxon>Bacillati</taxon>
        <taxon>Actinomycetota</taxon>
        <taxon>Actinomycetes</taxon>
        <taxon>Kineosporiales</taxon>
        <taxon>Kineosporiaceae</taxon>
        <taxon>Kineosporia</taxon>
    </lineage>
</organism>
<comment type="caution">
    <text evidence="1">The sequence shown here is derived from an EMBL/GenBank/DDBJ whole genome shotgun (WGS) entry which is preliminary data.</text>
</comment>
<protein>
    <submittedName>
        <fullName evidence="1">Uncharacterized protein</fullName>
    </submittedName>
</protein>
<dbReference type="Proteomes" id="UP001235712">
    <property type="component" value="Unassembled WGS sequence"/>
</dbReference>
<keyword evidence="2" id="KW-1185">Reference proteome</keyword>
<reference evidence="1 2" key="1">
    <citation type="submission" date="2023-07" db="EMBL/GenBank/DDBJ databases">
        <title>Sequencing the genomes of 1000 actinobacteria strains.</title>
        <authorList>
            <person name="Klenk H.-P."/>
        </authorList>
    </citation>
    <scope>NUCLEOTIDE SEQUENCE [LARGE SCALE GENOMIC DNA]</scope>
    <source>
        <strain evidence="1 2">DSM 44388</strain>
    </source>
</reference>
<proteinExistence type="predicted"/>